<dbReference type="InterPro" id="IPR028994">
    <property type="entry name" value="Integrin_alpha_N"/>
</dbReference>
<evidence type="ECO:0000313" key="2">
    <source>
        <dbReference type="EMBL" id="OBQ31741.1"/>
    </source>
</evidence>
<accession>A0A1B7W3Q6</accession>
<protein>
    <submittedName>
        <fullName evidence="2">Uncharacterized protein</fullName>
    </submittedName>
</protein>
<dbReference type="EMBL" id="LJOW01001061">
    <property type="protein sequence ID" value="OBQ31741.1"/>
    <property type="molecule type" value="Genomic_DNA"/>
</dbReference>
<dbReference type="SUPFAM" id="SSF69318">
    <property type="entry name" value="Integrin alpha N-terminal domain"/>
    <property type="match status" value="1"/>
</dbReference>
<dbReference type="Pfam" id="PF13517">
    <property type="entry name" value="FG-GAP_3"/>
    <property type="match status" value="1"/>
</dbReference>
<dbReference type="Proteomes" id="UP000092093">
    <property type="component" value="Unassembled WGS sequence"/>
</dbReference>
<dbReference type="PATRIC" id="fig|1710896.3.peg.2267"/>
<comment type="caution">
    <text evidence="2">The sequence shown here is derived from an EMBL/GenBank/DDBJ whole genome shotgun (WGS) entry which is preliminary data.</text>
</comment>
<evidence type="ECO:0000313" key="3">
    <source>
        <dbReference type="Proteomes" id="UP000092093"/>
    </source>
</evidence>
<keyword evidence="1" id="KW-0732">Signal</keyword>
<sequence>YDSDGDIDYVVAGRTSNTTAISELKNKFGNTYNSTYIGFTAGCIGTSTRFVDYDNDNDLDAFFMGREIANSNYNYSRTIVNNVVQYGTSLCQSAFQ</sequence>
<feature type="non-terminal residue" evidence="2">
    <location>
        <position position="1"/>
    </location>
</feature>
<proteinExistence type="predicted"/>
<name>A0A1B7W3Q6_APHFL</name>
<evidence type="ECO:0000256" key="1">
    <source>
        <dbReference type="ARBA" id="ARBA00022729"/>
    </source>
</evidence>
<dbReference type="AlphaFoldDB" id="A0A1B7W3Q6"/>
<organism evidence="2 3">
    <name type="scientific">Aphanizomenon flos-aquae WA102</name>
    <dbReference type="NCBI Taxonomy" id="1710896"/>
    <lineage>
        <taxon>Bacteria</taxon>
        <taxon>Bacillati</taxon>
        <taxon>Cyanobacteriota</taxon>
        <taxon>Cyanophyceae</taxon>
        <taxon>Nostocales</taxon>
        <taxon>Aphanizomenonaceae</taxon>
        <taxon>Aphanizomenon</taxon>
    </lineage>
</organism>
<dbReference type="InterPro" id="IPR013517">
    <property type="entry name" value="FG-GAP"/>
</dbReference>
<gene>
    <name evidence="2" type="ORF">AN484_28710</name>
</gene>
<reference evidence="2 3" key="1">
    <citation type="submission" date="2015-09" db="EMBL/GenBank/DDBJ databases">
        <title>Aphanizomenon flos-aquae WA102.</title>
        <authorList>
            <person name="Driscoll C."/>
        </authorList>
    </citation>
    <scope>NUCLEOTIDE SEQUENCE [LARGE SCALE GENOMIC DNA]</scope>
    <source>
        <strain evidence="2">WA102</strain>
    </source>
</reference>